<reference evidence="1 2" key="1">
    <citation type="submission" date="2019-10" db="EMBL/GenBank/DDBJ databases">
        <title>Draft Genome Sequence of the Caffeine Degrading Methylotroph Methylorubrum populi PINKEL.</title>
        <authorList>
            <person name="Dawson S.C."/>
            <person name="Zhang X."/>
            <person name="Wright M.E."/>
            <person name="Sharma G."/>
            <person name="Langner J.T."/>
            <person name="Ditty J.L."/>
            <person name="Subuyuj G.A."/>
        </authorList>
    </citation>
    <scope>NUCLEOTIDE SEQUENCE [LARGE SCALE GENOMIC DNA]</scope>
    <source>
        <strain evidence="1 2">Pinkel</strain>
    </source>
</reference>
<organism evidence="1 2">
    <name type="scientific">Methylorubrum populi</name>
    <dbReference type="NCBI Taxonomy" id="223967"/>
    <lineage>
        <taxon>Bacteria</taxon>
        <taxon>Pseudomonadati</taxon>
        <taxon>Pseudomonadota</taxon>
        <taxon>Alphaproteobacteria</taxon>
        <taxon>Hyphomicrobiales</taxon>
        <taxon>Methylobacteriaceae</taxon>
        <taxon>Methylorubrum</taxon>
    </lineage>
</organism>
<sequence>MEVARKSSAADSADDHLCRHLLAEVRTGKNIPGAAGSMECFRPIARILEIDFD</sequence>
<evidence type="ECO:0000313" key="2">
    <source>
        <dbReference type="Proteomes" id="UP000469949"/>
    </source>
</evidence>
<accession>A0A833J2C5</accession>
<comment type="caution">
    <text evidence="1">The sequence shown here is derived from an EMBL/GenBank/DDBJ whole genome shotgun (WGS) entry which is preliminary data.</text>
</comment>
<dbReference type="Proteomes" id="UP000469949">
    <property type="component" value="Unassembled WGS sequence"/>
</dbReference>
<gene>
    <name evidence="1" type="ORF">F8B43_4730</name>
</gene>
<dbReference type="EMBL" id="WEKV01000019">
    <property type="protein sequence ID" value="KAB7782814.1"/>
    <property type="molecule type" value="Genomic_DNA"/>
</dbReference>
<name>A0A833J2C5_9HYPH</name>
<dbReference type="AlphaFoldDB" id="A0A833J2C5"/>
<protein>
    <submittedName>
        <fullName evidence="1">Uncharacterized protein</fullName>
    </submittedName>
</protein>
<proteinExistence type="predicted"/>
<evidence type="ECO:0000313" key="1">
    <source>
        <dbReference type="EMBL" id="KAB7782814.1"/>
    </source>
</evidence>